<dbReference type="Proteomes" id="UP001459277">
    <property type="component" value="Unassembled WGS sequence"/>
</dbReference>
<accession>A0AAW2DS28</accession>
<reference evidence="2 3" key="1">
    <citation type="submission" date="2024-01" db="EMBL/GenBank/DDBJ databases">
        <title>A telomere-to-telomere, gap-free genome of sweet tea (Lithocarpus litseifolius).</title>
        <authorList>
            <person name="Zhou J."/>
        </authorList>
    </citation>
    <scope>NUCLEOTIDE SEQUENCE [LARGE SCALE GENOMIC DNA]</scope>
    <source>
        <strain evidence="2">Zhou-2022a</strain>
        <tissue evidence="2">Leaf</tissue>
    </source>
</reference>
<feature type="region of interest" description="Disordered" evidence="1">
    <location>
        <begin position="16"/>
        <end position="86"/>
    </location>
</feature>
<feature type="compositionally biased region" description="Polar residues" evidence="1">
    <location>
        <begin position="67"/>
        <end position="77"/>
    </location>
</feature>
<feature type="compositionally biased region" description="Basic and acidic residues" evidence="1">
    <location>
        <begin position="35"/>
        <end position="52"/>
    </location>
</feature>
<evidence type="ECO:0000313" key="3">
    <source>
        <dbReference type="Proteomes" id="UP001459277"/>
    </source>
</evidence>
<proteinExistence type="predicted"/>
<organism evidence="2 3">
    <name type="scientific">Lithocarpus litseifolius</name>
    <dbReference type="NCBI Taxonomy" id="425828"/>
    <lineage>
        <taxon>Eukaryota</taxon>
        <taxon>Viridiplantae</taxon>
        <taxon>Streptophyta</taxon>
        <taxon>Embryophyta</taxon>
        <taxon>Tracheophyta</taxon>
        <taxon>Spermatophyta</taxon>
        <taxon>Magnoliopsida</taxon>
        <taxon>eudicotyledons</taxon>
        <taxon>Gunneridae</taxon>
        <taxon>Pentapetalae</taxon>
        <taxon>rosids</taxon>
        <taxon>fabids</taxon>
        <taxon>Fagales</taxon>
        <taxon>Fagaceae</taxon>
        <taxon>Lithocarpus</taxon>
    </lineage>
</organism>
<keyword evidence="3" id="KW-1185">Reference proteome</keyword>
<sequence length="86" mass="9203">MYQGVLKAKLYVVPGKGVQNVTGADQTDQRRRHHPDSTADRVSRGRHSEGKASSDAATGDSEDNLEGESSIQTTSSARFLANLASE</sequence>
<dbReference type="EMBL" id="JAZDWU010000001">
    <property type="protein sequence ID" value="KAL0012934.1"/>
    <property type="molecule type" value="Genomic_DNA"/>
</dbReference>
<evidence type="ECO:0000256" key="1">
    <source>
        <dbReference type="SAM" id="MobiDB-lite"/>
    </source>
</evidence>
<dbReference type="AlphaFoldDB" id="A0AAW2DS28"/>
<comment type="caution">
    <text evidence="2">The sequence shown here is derived from an EMBL/GenBank/DDBJ whole genome shotgun (WGS) entry which is preliminary data.</text>
</comment>
<gene>
    <name evidence="2" type="ORF">SO802_000003</name>
</gene>
<evidence type="ECO:0000313" key="2">
    <source>
        <dbReference type="EMBL" id="KAL0012934.1"/>
    </source>
</evidence>
<protein>
    <submittedName>
        <fullName evidence="2">Uncharacterized protein</fullName>
    </submittedName>
</protein>
<name>A0AAW2DS28_9ROSI</name>